<comment type="caution">
    <text evidence="2">The sequence shown here is derived from an EMBL/GenBank/DDBJ whole genome shotgun (WGS) entry which is preliminary data.</text>
</comment>
<dbReference type="EMBL" id="ASPP01008617">
    <property type="protein sequence ID" value="ETO25342.1"/>
    <property type="molecule type" value="Genomic_DNA"/>
</dbReference>
<feature type="transmembrane region" description="Helical" evidence="1">
    <location>
        <begin position="100"/>
        <end position="122"/>
    </location>
</feature>
<gene>
    <name evidence="2" type="ORF">RFI_11796</name>
</gene>
<accession>X6NJ17</accession>
<dbReference type="Proteomes" id="UP000023152">
    <property type="component" value="Unassembled WGS sequence"/>
</dbReference>
<organism evidence="2 3">
    <name type="scientific">Reticulomyxa filosa</name>
    <dbReference type="NCBI Taxonomy" id="46433"/>
    <lineage>
        <taxon>Eukaryota</taxon>
        <taxon>Sar</taxon>
        <taxon>Rhizaria</taxon>
        <taxon>Retaria</taxon>
        <taxon>Foraminifera</taxon>
        <taxon>Monothalamids</taxon>
        <taxon>Reticulomyxidae</taxon>
        <taxon>Reticulomyxa</taxon>
    </lineage>
</organism>
<evidence type="ECO:0000313" key="2">
    <source>
        <dbReference type="EMBL" id="ETO25342.1"/>
    </source>
</evidence>
<dbReference type="AlphaFoldDB" id="X6NJ17"/>
<evidence type="ECO:0000256" key="1">
    <source>
        <dbReference type="SAM" id="Phobius"/>
    </source>
</evidence>
<sequence length="241" mass="28208">MASHEGSFLLPSLKYGDISGHWWMFTSNLFTIPYFTHQKRVYSNHKSFYSNHYNNNNNHHHYRIEVSPHVTKLIWSWFFVFVFGVLLLTSILFHRWEECILGFLVGYFCNFGFYVVFAALMLAPPPPFLLTLSSFFGLKHGRLHHIWKTLSQRYQYKVKVLLTHHLYRSDIAVIVMSLAVFAFSSFVVHGIYSLFVVVSFNVMFLVVLFLLVAKNWKGRFSSVFEQEQDDAICPPPFSVTV</sequence>
<reference evidence="2 3" key="1">
    <citation type="journal article" date="2013" name="Curr. Biol.">
        <title>The Genome of the Foraminiferan Reticulomyxa filosa.</title>
        <authorList>
            <person name="Glockner G."/>
            <person name="Hulsmann N."/>
            <person name="Schleicher M."/>
            <person name="Noegel A.A."/>
            <person name="Eichinger L."/>
            <person name="Gallinger C."/>
            <person name="Pawlowski J."/>
            <person name="Sierra R."/>
            <person name="Euteneuer U."/>
            <person name="Pillet L."/>
            <person name="Moustafa A."/>
            <person name="Platzer M."/>
            <person name="Groth M."/>
            <person name="Szafranski K."/>
            <person name="Schliwa M."/>
        </authorList>
    </citation>
    <scope>NUCLEOTIDE SEQUENCE [LARGE SCALE GENOMIC DNA]</scope>
</reference>
<protein>
    <submittedName>
        <fullName evidence="2">Uncharacterized protein</fullName>
    </submittedName>
</protein>
<keyword evidence="1" id="KW-0812">Transmembrane</keyword>
<keyword evidence="1" id="KW-0472">Membrane</keyword>
<name>X6NJ17_RETFI</name>
<feature type="transmembrane region" description="Helical" evidence="1">
    <location>
        <begin position="74"/>
        <end position="93"/>
    </location>
</feature>
<evidence type="ECO:0000313" key="3">
    <source>
        <dbReference type="Proteomes" id="UP000023152"/>
    </source>
</evidence>
<feature type="transmembrane region" description="Helical" evidence="1">
    <location>
        <begin position="166"/>
        <end position="186"/>
    </location>
</feature>
<keyword evidence="3" id="KW-1185">Reference proteome</keyword>
<proteinExistence type="predicted"/>
<feature type="transmembrane region" description="Helical" evidence="1">
    <location>
        <begin position="192"/>
        <end position="212"/>
    </location>
</feature>
<keyword evidence="1" id="KW-1133">Transmembrane helix</keyword>